<reference evidence="3" key="1">
    <citation type="submission" date="2019-07" db="EMBL/GenBank/DDBJ databases">
        <authorList>
            <person name="Dittberner H."/>
        </authorList>
    </citation>
    <scope>NUCLEOTIDE SEQUENCE [LARGE SCALE GENOMIC DNA]</scope>
</reference>
<dbReference type="AlphaFoldDB" id="A0A565AXU1"/>
<dbReference type="Pfam" id="PF04510">
    <property type="entry name" value="DUF577"/>
    <property type="match status" value="1"/>
</dbReference>
<evidence type="ECO:0000313" key="4">
    <source>
        <dbReference type="Proteomes" id="UP000489600"/>
    </source>
</evidence>
<gene>
    <name evidence="3" type="ORF">ANE_LOCUS4657</name>
</gene>
<sequence length="348" mass="39820">MNMKSSSDDSSSSPSYPPPPLTSSPLYIARKAKEILASRDVTELTNLVTNLCYEKENDESSKLLYKCFTKHFPNLLATKLLQVYRFTTSPRPKIRSFSLSLLDSLLIDLEESRVGLNTKALGDIKEHLNACLVSQETSEDDFKLLSRIISRVAVDSFIENIPWHELSSYIISLHEEDDHKKTLLIFSELPMVLDEDFLMPLLENDLHVKILKGLLDPSSDEEWCLALEAGFNMALQLISLQRKDLVFDMVYAIVKSVLEMANVRKRKILVRKGLMRIVRKVRREALRFREAEYEVVSRFALMMMRIDGVGKVTEMAAKMIHHVLDRYYMGGGGLDWGFIQTQTGFNFA</sequence>
<keyword evidence="4" id="KW-1185">Reference proteome</keyword>
<dbReference type="PANTHER" id="PTHR31861:SF17">
    <property type="entry name" value="DUF577 DOMAIN-CONTAINING PROTEIN"/>
    <property type="match status" value="1"/>
</dbReference>
<dbReference type="OrthoDB" id="1079178at2759"/>
<dbReference type="InterPro" id="IPR007598">
    <property type="entry name" value="DUF577"/>
</dbReference>
<feature type="domain" description="DUF577" evidence="2">
    <location>
        <begin position="122"/>
        <end position="289"/>
    </location>
</feature>
<proteinExistence type="predicted"/>
<organism evidence="3 4">
    <name type="scientific">Arabis nemorensis</name>
    <dbReference type="NCBI Taxonomy" id="586526"/>
    <lineage>
        <taxon>Eukaryota</taxon>
        <taxon>Viridiplantae</taxon>
        <taxon>Streptophyta</taxon>
        <taxon>Embryophyta</taxon>
        <taxon>Tracheophyta</taxon>
        <taxon>Spermatophyta</taxon>
        <taxon>Magnoliopsida</taxon>
        <taxon>eudicotyledons</taxon>
        <taxon>Gunneridae</taxon>
        <taxon>Pentapetalae</taxon>
        <taxon>rosids</taxon>
        <taxon>malvids</taxon>
        <taxon>Brassicales</taxon>
        <taxon>Brassicaceae</taxon>
        <taxon>Arabideae</taxon>
        <taxon>Arabis</taxon>
    </lineage>
</organism>
<evidence type="ECO:0000256" key="1">
    <source>
        <dbReference type="SAM" id="MobiDB-lite"/>
    </source>
</evidence>
<protein>
    <recommendedName>
        <fullName evidence="2">DUF577 domain-containing protein</fullName>
    </recommendedName>
</protein>
<dbReference type="Proteomes" id="UP000489600">
    <property type="component" value="Unassembled WGS sequence"/>
</dbReference>
<evidence type="ECO:0000313" key="3">
    <source>
        <dbReference type="EMBL" id="VVA94212.1"/>
    </source>
</evidence>
<evidence type="ECO:0000259" key="2">
    <source>
        <dbReference type="Pfam" id="PF04510"/>
    </source>
</evidence>
<comment type="caution">
    <text evidence="3">The sequence shown here is derived from an EMBL/GenBank/DDBJ whole genome shotgun (WGS) entry which is preliminary data.</text>
</comment>
<dbReference type="EMBL" id="CABITT030000002">
    <property type="protein sequence ID" value="VVA94212.1"/>
    <property type="molecule type" value="Genomic_DNA"/>
</dbReference>
<accession>A0A565AXU1</accession>
<feature type="region of interest" description="Disordered" evidence="1">
    <location>
        <begin position="1"/>
        <end position="22"/>
    </location>
</feature>
<dbReference type="PANTHER" id="PTHR31861">
    <property type="entry name" value="OS10G0507500 PROTEIN"/>
    <property type="match status" value="1"/>
</dbReference>
<name>A0A565AXU1_9BRAS</name>